<dbReference type="Pfam" id="PF23282">
    <property type="entry name" value="WHD_ROQ1"/>
    <property type="match status" value="1"/>
</dbReference>
<dbReference type="FunFam" id="3.80.10.10:FF:000386">
    <property type="entry name" value="Disease resistance protein RPS4"/>
    <property type="match status" value="1"/>
</dbReference>
<dbReference type="EC" id="3.2.2.6" evidence="1"/>
<dbReference type="Gene3D" id="3.80.10.10">
    <property type="entry name" value="Ribonuclease Inhibitor"/>
    <property type="match status" value="1"/>
</dbReference>
<dbReference type="InterPro" id="IPR058546">
    <property type="entry name" value="RPS4B/Roq1-like_LRR"/>
</dbReference>
<dbReference type="OrthoDB" id="1030405at2759"/>
<dbReference type="Proteomes" id="UP000467841">
    <property type="component" value="Unassembled WGS sequence"/>
</dbReference>
<dbReference type="Pfam" id="PF07725">
    <property type="entry name" value="LRR_3"/>
    <property type="match status" value="1"/>
</dbReference>
<evidence type="ECO:0000256" key="7">
    <source>
        <dbReference type="ARBA" id="ARBA00047304"/>
    </source>
</evidence>
<dbReference type="GO" id="GO:0043531">
    <property type="term" value="F:ADP binding"/>
    <property type="evidence" value="ECO:0007669"/>
    <property type="project" value="InterPro"/>
</dbReference>
<evidence type="ECO:0000313" key="11">
    <source>
        <dbReference type="Proteomes" id="UP000467841"/>
    </source>
</evidence>
<dbReference type="Pfam" id="PF00931">
    <property type="entry name" value="NB-ARC"/>
    <property type="match status" value="1"/>
</dbReference>
<dbReference type="Gene3D" id="3.40.50.10140">
    <property type="entry name" value="Toll/interleukin-1 receptor homology (TIR) domain"/>
    <property type="match status" value="1"/>
</dbReference>
<dbReference type="AlphaFoldDB" id="A0A6D2KNJ2"/>
<evidence type="ECO:0000259" key="9">
    <source>
        <dbReference type="PROSITE" id="PS50104"/>
    </source>
</evidence>
<evidence type="ECO:0000256" key="2">
    <source>
        <dbReference type="ARBA" id="ARBA00022614"/>
    </source>
</evidence>
<keyword evidence="5" id="KW-0611">Plant defense</keyword>
<dbReference type="SMART" id="SM00255">
    <property type="entry name" value="TIR"/>
    <property type="match status" value="1"/>
</dbReference>
<dbReference type="Pfam" id="PF23286">
    <property type="entry name" value="LRR_13"/>
    <property type="match status" value="1"/>
</dbReference>
<dbReference type="SUPFAM" id="SSF52540">
    <property type="entry name" value="P-loop containing nucleoside triphosphate hydrolases"/>
    <property type="match status" value="1"/>
</dbReference>
<proteinExistence type="predicted"/>
<dbReference type="InterPro" id="IPR000157">
    <property type="entry name" value="TIR_dom"/>
</dbReference>
<sequence>MASSSSSSPRRTWRYRVFTSFHGPDVRKTFLTHLRKQFNYNGISMFNDQGIERGQTIAPALTQAIGESRISIVVLTKNYASSSWCLDELVEIFKCKDDKGQIVMTVFYGVDPSDVRKQTGDFGIAFNETCDRRTEEERRRWSQALKDVGNIAGEHFLNWDNESKMIEKIAKDVSDKLNATISSDFQDMVGIEAHLQNMQSLLHLDNEDEAMIVGISGPAGIGKTTIARALHCRLSSSFQLTCFMENIRGSYNRGLDEYGLKLHLQDQFLSKILNQNGMSIYHLRAIQERLHDQKVLIILDDVDDLQQLEALANETNWFGPGSRIIITTEDQELLEQHDINNTYHVDFPTNEEARKIFCRYAFRRSLAPYGFEKLVERVIELCGNLPLGLRVMGSTLRGKREDDWEGLLRRLENSIDRTIEGVLRVGYDNLHKDDQLIFLLIAFFFNYEDDDHVMAMLAESNVDVTLGLKTLTYKSLIQISTEGKISMHKLLQQVGREAVQLQEPTKRQIIVDAHEICDVLDNDSASRNVLGISFDLSKIIGNMCISSKAFKRMRNLQFINIYESRRDRNVRVYVPDDMDFPPRLRVLHWEVYLGKCLPRTFSPEYLVELDMENNELEKLWEGTQLLKNLKRLLLARSYNLKELPDLSSATSLERLNLNSCKSLVEIPSSIGNLQKLECLVINFCSKLQVVPTLFNLTSLDEIFMLGCWQLRKVPDFSTNVTSLVIADTMLEHLFESLGPCSRLECLTIVGSVDTVPRLGEDYIDRTGPDIERIPDWIKDLRVLDELCIIGCPKIVSLPELPGSLRVLEVHTCESLETISSPLEYRFRDLFFSNCLKLGGEARRAITQPSVSAYLPGREIPAEFNHRAIGNYMIVPSSFCKFRFCVVVTPIQEMVETYFSLVCRIRINGSSLEENIVEDLPDIKSEHLFMYPYEFLDEDGWLEQDKEILFEFSNPSQEVSIIECGVQILTDETDPSRSSYGSCEDKDENLSDGSYESCLEQVFEDDNENVSHGPWE</sequence>
<dbReference type="FunFam" id="1.10.8.430:FF:000002">
    <property type="entry name" value="Disease resistance protein (TIR-NBS-LRR class)"/>
    <property type="match status" value="1"/>
</dbReference>
<evidence type="ECO:0000256" key="1">
    <source>
        <dbReference type="ARBA" id="ARBA00011982"/>
    </source>
</evidence>
<dbReference type="SUPFAM" id="SSF52200">
    <property type="entry name" value="Toll/Interleukin receptor TIR domain"/>
    <property type="match status" value="1"/>
</dbReference>
<protein>
    <recommendedName>
        <fullName evidence="1">ADP-ribosyl cyclase/cyclic ADP-ribose hydrolase</fullName>
        <ecNumber evidence="1">3.2.2.6</ecNumber>
    </recommendedName>
</protein>
<dbReference type="PRINTS" id="PR00364">
    <property type="entry name" value="DISEASERSIST"/>
</dbReference>
<dbReference type="InterPro" id="IPR002182">
    <property type="entry name" value="NB-ARC"/>
</dbReference>
<dbReference type="FunFam" id="3.40.50.10140:FF:000007">
    <property type="entry name" value="Disease resistance protein (TIR-NBS-LRR class)"/>
    <property type="match status" value="1"/>
</dbReference>
<dbReference type="PROSITE" id="PS50104">
    <property type="entry name" value="TIR"/>
    <property type="match status" value="1"/>
</dbReference>
<dbReference type="InterPro" id="IPR042197">
    <property type="entry name" value="Apaf_helical"/>
</dbReference>
<evidence type="ECO:0000256" key="4">
    <source>
        <dbReference type="ARBA" id="ARBA00022801"/>
    </source>
</evidence>
<organism evidence="10 11">
    <name type="scientific">Microthlaspi erraticum</name>
    <dbReference type="NCBI Taxonomy" id="1685480"/>
    <lineage>
        <taxon>Eukaryota</taxon>
        <taxon>Viridiplantae</taxon>
        <taxon>Streptophyta</taxon>
        <taxon>Embryophyta</taxon>
        <taxon>Tracheophyta</taxon>
        <taxon>Spermatophyta</taxon>
        <taxon>Magnoliopsida</taxon>
        <taxon>eudicotyledons</taxon>
        <taxon>Gunneridae</taxon>
        <taxon>Pentapetalae</taxon>
        <taxon>rosids</taxon>
        <taxon>malvids</taxon>
        <taxon>Brassicales</taxon>
        <taxon>Brassicaceae</taxon>
        <taxon>Coluteocarpeae</taxon>
        <taxon>Microthlaspi</taxon>
    </lineage>
</organism>
<keyword evidence="4" id="KW-0378">Hydrolase</keyword>
<dbReference type="Pfam" id="PF01582">
    <property type="entry name" value="TIR"/>
    <property type="match status" value="1"/>
</dbReference>
<evidence type="ECO:0000256" key="5">
    <source>
        <dbReference type="ARBA" id="ARBA00022821"/>
    </source>
</evidence>
<reference evidence="10" key="1">
    <citation type="submission" date="2020-01" db="EMBL/GenBank/DDBJ databases">
        <authorList>
            <person name="Mishra B."/>
        </authorList>
    </citation>
    <scope>NUCLEOTIDE SEQUENCE [LARGE SCALE GENOMIC DNA]</scope>
</reference>
<dbReference type="GO" id="GO:0006952">
    <property type="term" value="P:defense response"/>
    <property type="evidence" value="ECO:0007669"/>
    <property type="project" value="UniProtKB-KW"/>
</dbReference>
<dbReference type="InterPro" id="IPR003593">
    <property type="entry name" value="AAA+_ATPase"/>
</dbReference>
<comment type="caution">
    <text evidence="10">The sequence shown here is derived from an EMBL/GenBank/DDBJ whole genome shotgun (WGS) entry which is preliminary data.</text>
</comment>
<dbReference type="GO" id="GO:0061809">
    <property type="term" value="F:NAD+ nucleosidase activity, cyclic ADP-ribose generating"/>
    <property type="evidence" value="ECO:0007669"/>
    <property type="project" value="UniProtKB-EC"/>
</dbReference>
<dbReference type="SUPFAM" id="SSF52058">
    <property type="entry name" value="L domain-like"/>
    <property type="match status" value="1"/>
</dbReference>
<dbReference type="Gene3D" id="1.10.8.430">
    <property type="entry name" value="Helical domain of apoptotic protease-activating factors"/>
    <property type="match status" value="1"/>
</dbReference>
<dbReference type="InterPro" id="IPR011713">
    <property type="entry name" value="Leu-rich_rpt_3"/>
</dbReference>
<dbReference type="InterPro" id="IPR044974">
    <property type="entry name" value="Disease_R_plants"/>
</dbReference>
<comment type="catalytic activity">
    <reaction evidence="7">
        <text>NAD(+) + H2O = ADP-D-ribose + nicotinamide + H(+)</text>
        <dbReference type="Rhea" id="RHEA:16301"/>
        <dbReference type="ChEBI" id="CHEBI:15377"/>
        <dbReference type="ChEBI" id="CHEBI:15378"/>
        <dbReference type="ChEBI" id="CHEBI:17154"/>
        <dbReference type="ChEBI" id="CHEBI:57540"/>
        <dbReference type="ChEBI" id="CHEBI:57967"/>
        <dbReference type="EC" id="3.2.2.6"/>
    </reaction>
    <physiologicalReaction direction="left-to-right" evidence="7">
        <dbReference type="Rhea" id="RHEA:16302"/>
    </physiologicalReaction>
</comment>
<keyword evidence="11" id="KW-1185">Reference proteome</keyword>
<keyword evidence="2" id="KW-0433">Leucine-rich repeat</keyword>
<dbReference type="FunFam" id="3.40.50.300:FF:001002">
    <property type="entry name" value="Disease resistance protein (TIR-NBS-LRR class)"/>
    <property type="match status" value="1"/>
</dbReference>
<feature type="region of interest" description="Disordered" evidence="8">
    <location>
        <begin position="972"/>
        <end position="994"/>
    </location>
</feature>
<dbReference type="PANTHER" id="PTHR11017:SF225">
    <property type="entry name" value="ADP-RIBOSYL CYCLASE_CYCLIC ADP-RIBOSE HYDROLASE-RELATED"/>
    <property type="match status" value="1"/>
</dbReference>
<dbReference type="InterPro" id="IPR027417">
    <property type="entry name" value="P-loop_NTPase"/>
</dbReference>
<accession>A0A6D2KNJ2</accession>
<dbReference type="Gene3D" id="3.40.50.300">
    <property type="entry name" value="P-loop containing nucleotide triphosphate hydrolases"/>
    <property type="match status" value="1"/>
</dbReference>
<evidence type="ECO:0000256" key="6">
    <source>
        <dbReference type="ARBA" id="ARBA00023027"/>
    </source>
</evidence>
<dbReference type="EMBL" id="CACVBM020001551">
    <property type="protein sequence ID" value="CAA7053871.1"/>
    <property type="molecule type" value="Genomic_DNA"/>
</dbReference>
<dbReference type="SMART" id="SM00382">
    <property type="entry name" value="AAA"/>
    <property type="match status" value="1"/>
</dbReference>
<dbReference type="InterPro" id="IPR035897">
    <property type="entry name" value="Toll_tir_struct_dom_sf"/>
</dbReference>
<dbReference type="GO" id="GO:0007165">
    <property type="term" value="P:signal transduction"/>
    <property type="evidence" value="ECO:0007669"/>
    <property type="project" value="InterPro"/>
</dbReference>
<dbReference type="PANTHER" id="PTHR11017">
    <property type="entry name" value="LEUCINE-RICH REPEAT-CONTAINING PROTEIN"/>
    <property type="match status" value="1"/>
</dbReference>
<evidence type="ECO:0000313" key="10">
    <source>
        <dbReference type="EMBL" id="CAA7053871.1"/>
    </source>
</evidence>
<name>A0A6D2KNJ2_9BRAS</name>
<keyword evidence="6" id="KW-0520">NAD</keyword>
<evidence type="ECO:0000256" key="8">
    <source>
        <dbReference type="SAM" id="MobiDB-lite"/>
    </source>
</evidence>
<dbReference type="InterPro" id="IPR032675">
    <property type="entry name" value="LRR_dom_sf"/>
</dbReference>
<gene>
    <name evidence="10" type="ORF">MERR_LOCUS41107</name>
</gene>
<evidence type="ECO:0000256" key="3">
    <source>
        <dbReference type="ARBA" id="ARBA00022737"/>
    </source>
</evidence>
<dbReference type="InterPro" id="IPR058192">
    <property type="entry name" value="WHD_ROQ1-like"/>
</dbReference>
<keyword evidence="3" id="KW-0677">Repeat</keyword>
<feature type="domain" description="TIR" evidence="9">
    <location>
        <begin position="13"/>
        <end position="177"/>
    </location>
</feature>